<dbReference type="PROSITE" id="PS00154">
    <property type="entry name" value="ATPASE_E1_E2"/>
    <property type="match status" value="1"/>
</dbReference>
<evidence type="ECO:0000256" key="8">
    <source>
        <dbReference type="ARBA" id="ARBA00022989"/>
    </source>
</evidence>
<dbReference type="PANTHER" id="PTHR48085:SF5">
    <property type="entry name" value="CADMIUM_ZINC-TRANSPORTING ATPASE HMA4-RELATED"/>
    <property type="match status" value="1"/>
</dbReference>
<sequence length="960" mass="100141">MTTLELLSSIGCPTDVRAARERLVQKGAPTVPHGDHVDFLVGERLVHFAVDEDCGRGCAHGGDSAGQVIDHGVVKVLRRRRGGAKGGDYKPLPNAGPKTPKTLTPPTTAPRDGDGASAYASEADELCARLALEARGGDEESTHTRLFVDGICCPSEKPLIHKILERMEGVRDVKVVVPTKTVLVEHAASTVSTEAIVDALNGARLQAHVADTASPSSASKSASEVSGNRDASRLPPARISAACVFFAISLLHYIPDSSGRIEYLRYVALGAVAVGTPQIASKAFGSLKHAVVDINALMTVAIAGACALQDFGEAAAVVVLFTLSEWLEARAMAKTTRAIGAVMALRPQTATRVGASSAVPVEDIAVGDIVCIRPGDIVPLDGIVVAGSSAVDESALTGESMPVRKTLGNRVFGGTVNQGGALEARATSIAADSAVARLVRLIEDAQAQRSSSELAIERFARVYTPLVIVGAALVMVIQYALGETGSEPAYLACVLLVVACPCALVLSTPVVAVSALTLCAQRGVLVKGSAHLERLGRVERVFMDKTGTLTRGAFTLSAVRLVCSPKDDTEYQRPALAVGALLRWMCALESKSSHPLASAILRGAGAAIRVAAKQCKVEAYDTIPGRGARATIDGRCVEAGNGELAAENGWLSRDAELTKISKKWEAEGGTVIWIGLDGLLAGIVRCDDVMRPNAGEAVEKLHALGVRVDMITGDNAGAAEFVRARVPGLSSERVKASLTPREKLELVKDAVLQAECATSKLSMKLFGRSTVAMVGDGVNDAPALGVADVGIAMGVAGSAAAMETADVSLMTNDLTRVVETIVLGRECVRKIRQNVIFSVVTKLAVLALSIAGRTGLWEAIAVDVGASLLVILNGMSVLRRRTNHAELASVHCVGERARIDGKLDDSTMTTAVAALGAAPTATKPYGQGPFTLPQGKSPTPPSIAMRMPFTLPPQSKTTMT</sequence>
<comment type="caution">
    <text evidence="10">Lacks conserved residue(s) required for the propagation of feature annotation.</text>
</comment>
<feature type="region of interest" description="Disordered" evidence="11">
    <location>
        <begin position="211"/>
        <end position="232"/>
    </location>
</feature>
<evidence type="ECO:0000256" key="4">
    <source>
        <dbReference type="ARBA" id="ARBA00022723"/>
    </source>
</evidence>
<dbReference type="Gene3D" id="2.70.150.10">
    <property type="entry name" value="Calcium-transporting ATPase, cytoplasmic transduction domain A"/>
    <property type="match status" value="1"/>
</dbReference>
<dbReference type="SUPFAM" id="SSF81665">
    <property type="entry name" value="Calcium ATPase, transmembrane domain M"/>
    <property type="match status" value="1"/>
</dbReference>
<dbReference type="Pfam" id="PF00702">
    <property type="entry name" value="Hydrolase"/>
    <property type="match status" value="1"/>
</dbReference>
<keyword evidence="7" id="KW-1278">Translocase</keyword>
<dbReference type="PANTHER" id="PTHR48085">
    <property type="entry name" value="CADMIUM/ZINC-TRANSPORTING ATPASE HMA2-RELATED"/>
    <property type="match status" value="1"/>
</dbReference>
<keyword evidence="6 10" id="KW-0067">ATP-binding</keyword>
<dbReference type="SFLD" id="SFLDS00003">
    <property type="entry name" value="Haloacid_Dehalogenase"/>
    <property type="match status" value="1"/>
</dbReference>
<feature type="region of interest" description="Disordered" evidence="11">
    <location>
        <begin position="925"/>
        <end position="960"/>
    </location>
</feature>
<keyword evidence="4 10" id="KW-0479">Metal-binding</keyword>
<feature type="compositionally biased region" description="Low complexity" evidence="11">
    <location>
        <begin position="211"/>
        <end position="226"/>
    </location>
</feature>
<dbReference type="InterPro" id="IPR006121">
    <property type="entry name" value="HMA_dom"/>
</dbReference>
<feature type="transmembrane region" description="Helical" evidence="10">
    <location>
        <begin position="462"/>
        <end position="482"/>
    </location>
</feature>
<dbReference type="InterPro" id="IPR023298">
    <property type="entry name" value="ATPase_P-typ_TM_dom_sf"/>
</dbReference>
<evidence type="ECO:0000313" key="13">
    <source>
        <dbReference type="EMBL" id="CAD8727245.1"/>
    </source>
</evidence>
<evidence type="ECO:0000259" key="12">
    <source>
        <dbReference type="PROSITE" id="PS50846"/>
    </source>
</evidence>
<organism evidence="13">
    <name type="scientific">Ostreococcus mediterraneus</name>
    <dbReference type="NCBI Taxonomy" id="1486918"/>
    <lineage>
        <taxon>Eukaryota</taxon>
        <taxon>Viridiplantae</taxon>
        <taxon>Chlorophyta</taxon>
        <taxon>Mamiellophyceae</taxon>
        <taxon>Mamiellales</taxon>
        <taxon>Bathycoccaceae</taxon>
        <taxon>Ostreococcus</taxon>
    </lineage>
</organism>
<dbReference type="SUPFAM" id="SSF55008">
    <property type="entry name" value="HMA, heavy metal-associated domain"/>
    <property type="match status" value="1"/>
</dbReference>
<dbReference type="SUPFAM" id="SSF56784">
    <property type="entry name" value="HAD-like"/>
    <property type="match status" value="1"/>
</dbReference>
<keyword evidence="5 10" id="KW-0547">Nucleotide-binding</keyword>
<evidence type="ECO:0000256" key="10">
    <source>
        <dbReference type="RuleBase" id="RU362081"/>
    </source>
</evidence>
<dbReference type="InterPro" id="IPR059000">
    <property type="entry name" value="ATPase_P-type_domA"/>
</dbReference>
<dbReference type="PROSITE" id="PS50846">
    <property type="entry name" value="HMA_2"/>
    <property type="match status" value="1"/>
</dbReference>
<feature type="compositionally biased region" description="Low complexity" evidence="11">
    <location>
        <begin position="97"/>
        <end position="110"/>
    </location>
</feature>
<dbReference type="SFLD" id="SFLDG00002">
    <property type="entry name" value="C1.7:_P-type_atpase_like"/>
    <property type="match status" value="1"/>
</dbReference>
<proteinExistence type="inferred from homology"/>
<dbReference type="NCBIfam" id="TIGR01525">
    <property type="entry name" value="ATPase-IB_hvy"/>
    <property type="match status" value="1"/>
</dbReference>
<feature type="region of interest" description="Disordered" evidence="11">
    <location>
        <begin position="80"/>
        <end position="118"/>
    </location>
</feature>
<reference evidence="13" key="1">
    <citation type="submission" date="2021-01" db="EMBL/GenBank/DDBJ databases">
        <authorList>
            <person name="Corre E."/>
            <person name="Pelletier E."/>
            <person name="Niang G."/>
            <person name="Scheremetjew M."/>
            <person name="Finn R."/>
            <person name="Kale V."/>
            <person name="Holt S."/>
            <person name="Cochrane G."/>
            <person name="Meng A."/>
            <person name="Brown T."/>
            <person name="Cohen L."/>
        </authorList>
    </citation>
    <scope>NUCLEOTIDE SEQUENCE</scope>
    <source>
        <strain evidence="13">Clade-D-RCC2573</strain>
    </source>
</reference>
<keyword evidence="8 10" id="KW-1133">Transmembrane helix</keyword>
<dbReference type="GO" id="GO:0016020">
    <property type="term" value="C:membrane"/>
    <property type="evidence" value="ECO:0007669"/>
    <property type="project" value="UniProtKB-SubCell"/>
</dbReference>
<comment type="similarity">
    <text evidence="2 10">Belongs to the cation transport ATPase (P-type) (TC 3.A.3) family. Type IB subfamily.</text>
</comment>
<evidence type="ECO:0000256" key="9">
    <source>
        <dbReference type="ARBA" id="ARBA00023136"/>
    </source>
</evidence>
<dbReference type="PRINTS" id="PR00120">
    <property type="entry name" value="HATPASE"/>
</dbReference>
<dbReference type="InterPro" id="IPR036163">
    <property type="entry name" value="HMA_dom_sf"/>
</dbReference>
<dbReference type="InterPro" id="IPR018303">
    <property type="entry name" value="ATPase_P-typ_P_site"/>
</dbReference>
<dbReference type="Pfam" id="PF00122">
    <property type="entry name" value="E1-E2_ATPase"/>
    <property type="match status" value="1"/>
</dbReference>
<evidence type="ECO:0000256" key="6">
    <source>
        <dbReference type="ARBA" id="ARBA00022840"/>
    </source>
</evidence>
<dbReference type="Gene3D" id="3.30.70.100">
    <property type="match status" value="1"/>
</dbReference>
<dbReference type="InterPro" id="IPR023214">
    <property type="entry name" value="HAD_sf"/>
</dbReference>
<dbReference type="InterPro" id="IPR008250">
    <property type="entry name" value="ATPase_P-typ_transduc_dom_A_sf"/>
</dbReference>
<dbReference type="GO" id="GO:0046872">
    <property type="term" value="F:metal ion binding"/>
    <property type="evidence" value="ECO:0007669"/>
    <property type="project" value="UniProtKB-KW"/>
</dbReference>
<accession>A0A7S0T9D6</accession>
<dbReference type="AlphaFoldDB" id="A0A7S0T9D6"/>
<dbReference type="GO" id="GO:0019829">
    <property type="term" value="F:ATPase-coupled monoatomic cation transmembrane transporter activity"/>
    <property type="evidence" value="ECO:0007669"/>
    <property type="project" value="InterPro"/>
</dbReference>
<evidence type="ECO:0000256" key="3">
    <source>
        <dbReference type="ARBA" id="ARBA00022692"/>
    </source>
</evidence>
<dbReference type="GO" id="GO:0016887">
    <property type="term" value="F:ATP hydrolysis activity"/>
    <property type="evidence" value="ECO:0007669"/>
    <property type="project" value="InterPro"/>
</dbReference>
<evidence type="ECO:0000256" key="5">
    <source>
        <dbReference type="ARBA" id="ARBA00022741"/>
    </source>
</evidence>
<gene>
    <name evidence="13" type="ORF">OMED0936_LOCUS153</name>
</gene>
<feature type="domain" description="HMA" evidence="12">
    <location>
        <begin position="142"/>
        <end position="208"/>
    </location>
</feature>
<dbReference type="NCBIfam" id="TIGR01494">
    <property type="entry name" value="ATPase_P-type"/>
    <property type="match status" value="2"/>
</dbReference>
<dbReference type="PRINTS" id="PR00119">
    <property type="entry name" value="CATATPASE"/>
</dbReference>
<dbReference type="SUPFAM" id="SSF81653">
    <property type="entry name" value="Calcium ATPase, transduction domain A"/>
    <property type="match status" value="1"/>
</dbReference>
<evidence type="ECO:0000256" key="11">
    <source>
        <dbReference type="SAM" id="MobiDB-lite"/>
    </source>
</evidence>
<dbReference type="InterPro" id="IPR001757">
    <property type="entry name" value="P_typ_ATPase"/>
</dbReference>
<evidence type="ECO:0000256" key="7">
    <source>
        <dbReference type="ARBA" id="ARBA00022967"/>
    </source>
</evidence>
<feature type="transmembrane region" description="Helical" evidence="10">
    <location>
        <begin position="488"/>
        <end position="519"/>
    </location>
</feature>
<evidence type="ECO:0000256" key="1">
    <source>
        <dbReference type="ARBA" id="ARBA00004141"/>
    </source>
</evidence>
<dbReference type="SFLD" id="SFLDF00027">
    <property type="entry name" value="p-type_atpase"/>
    <property type="match status" value="1"/>
</dbReference>
<dbReference type="InterPro" id="IPR044492">
    <property type="entry name" value="P_typ_ATPase_HD_dom"/>
</dbReference>
<name>A0A7S0T9D6_9CHLO</name>
<evidence type="ECO:0000256" key="2">
    <source>
        <dbReference type="ARBA" id="ARBA00006024"/>
    </source>
</evidence>
<dbReference type="Gene3D" id="3.40.1110.10">
    <property type="entry name" value="Calcium-transporting ATPase, cytoplasmic domain N"/>
    <property type="match status" value="1"/>
</dbReference>
<comment type="subcellular location">
    <subcellularLocation>
        <location evidence="1">Membrane</location>
        <topology evidence="1">Multi-pass membrane protein</topology>
    </subcellularLocation>
</comment>
<keyword evidence="9 10" id="KW-0472">Membrane</keyword>
<dbReference type="FunFam" id="3.30.70.100:FF:000022">
    <property type="entry name" value="Putative cadmium/zinc-transporting ATPase 3"/>
    <property type="match status" value="1"/>
</dbReference>
<dbReference type="InterPro" id="IPR023299">
    <property type="entry name" value="ATPase_P-typ_cyto_dom_N"/>
</dbReference>
<dbReference type="PROSITE" id="PS01229">
    <property type="entry name" value="COF_2"/>
    <property type="match status" value="1"/>
</dbReference>
<dbReference type="InterPro" id="IPR027256">
    <property type="entry name" value="P-typ_ATPase_IB"/>
</dbReference>
<dbReference type="FunFam" id="2.70.150.10:FF:000002">
    <property type="entry name" value="Copper-transporting ATPase 1, putative"/>
    <property type="match status" value="1"/>
</dbReference>
<protein>
    <recommendedName>
        <fullName evidence="12">HMA domain-containing protein</fullName>
    </recommendedName>
</protein>
<keyword evidence="3 10" id="KW-0812">Transmembrane</keyword>
<dbReference type="Gene3D" id="3.40.50.1000">
    <property type="entry name" value="HAD superfamily/HAD-like"/>
    <property type="match status" value="1"/>
</dbReference>
<dbReference type="InterPro" id="IPR036412">
    <property type="entry name" value="HAD-like_sf"/>
</dbReference>
<dbReference type="EMBL" id="HBFF01000196">
    <property type="protein sequence ID" value="CAD8727245.1"/>
    <property type="molecule type" value="Transcribed_RNA"/>
</dbReference>
<dbReference type="GO" id="GO:0005524">
    <property type="term" value="F:ATP binding"/>
    <property type="evidence" value="ECO:0007669"/>
    <property type="project" value="UniProtKB-UniRule"/>
</dbReference>
<dbReference type="InterPro" id="IPR051014">
    <property type="entry name" value="Cation_Transport_ATPase_IB"/>
</dbReference>